<sequence length="269" mass="30104">MESVFKLYSIGYVAENKPRTDRHVNVMAVEDAGATDGEVTFNPQKETLKGTDKDGKQYDVVTTTDSTLNCEWLPSGSNRFTPPDVVRGELVEIFRMGDTDQYYWRCMGLRDNLRTLETVIYAFSATPTAGTGPLDLTRCYYLEISTHEGLVTFSTAQANGEPFLFTTQFNTKEGTFLLTDDIDNSFFLDCKERWWKMMNADGAFMEINKKKIAMKADEEISMTCGESTYVMKPADISMKSTRVHVDGGGTTWEQVGAGLTVSGPKYTFA</sequence>
<gene>
    <name evidence="1" type="ORF">NOXIFER_166</name>
</gene>
<proteinExistence type="predicted"/>
<dbReference type="OrthoDB" id="6719at10239"/>
<dbReference type="Proteomes" id="UP000224829">
    <property type="component" value="Segment"/>
</dbReference>
<dbReference type="EMBL" id="MF063068">
    <property type="protein sequence ID" value="ARV77335.1"/>
    <property type="molecule type" value="Genomic_DNA"/>
</dbReference>
<protein>
    <submittedName>
        <fullName evidence="1">Uncharacterized protein</fullName>
    </submittedName>
</protein>
<name>A0A1Y0SXQ8_9CAUD</name>
<evidence type="ECO:0000313" key="2">
    <source>
        <dbReference type="Proteomes" id="UP000224829"/>
    </source>
</evidence>
<keyword evidence="2" id="KW-1185">Reference proteome</keyword>
<accession>A0A1Y0SXQ8</accession>
<reference evidence="1 2" key="1">
    <citation type="submission" date="2017-05" db="EMBL/GenBank/DDBJ databases">
        <authorList>
            <person name="Song R."/>
            <person name="Chenine A.L."/>
            <person name="Ruprecht R.M."/>
        </authorList>
    </citation>
    <scope>NUCLEOTIDE SEQUENCE [LARGE SCALE GENOMIC DNA]</scope>
</reference>
<evidence type="ECO:0000313" key="1">
    <source>
        <dbReference type="EMBL" id="ARV77335.1"/>
    </source>
</evidence>
<organism evidence="1 2">
    <name type="scientific">Pseudomonas phage Noxifer</name>
    <dbReference type="NCBI Taxonomy" id="2006684"/>
    <lineage>
        <taxon>Viruses</taxon>
        <taxon>Duplodnaviria</taxon>
        <taxon>Heunggongvirae</taxon>
        <taxon>Uroviricota</taxon>
        <taxon>Caudoviricetes</taxon>
        <taxon>Chimalliviridae</taxon>
        <taxon>Noxifervirus</taxon>
        <taxon>Noxifervirus noxifer</taxon>
    </lineage>
</organism>